<dbReference type="Proteomes" id="UP000063699">
    <property type="component" value="Chromosome"/>
</dbReference>
<dbReference type="GO" id="GO:0004066">
    <property type="term" value="F:asparagine synthase (glutamine-hydrolyzing) activity"/>
    <property type="evidence" value="ECO:0007669"/>
    <property type="project" value="InterPro"/>
</dbReference>
<organism evidence="3 4">
    <name type="scientific">Kibdelosporangium phytohabitans</name>
    <dbReference type="NCBI Taxonomy" id="860235"/>
    <lineage>
        <taxon>Bacteria</taxon>
        <taxon>Bacillati</taxon>
        <taxon>Actinomycetota</taxon>
        <taxon>Actinomycetes</taxon>
        <taxon>Pseudonocardiales</taxon>
        <taxon>Pseudonocardiaceae</taxon>
        <taxon>Kibdelosporangium</taxon>
    </lineage>
</organism>
<dbReference type="InterPro" id="IPR014729">
    <property type="entry name" value="Rossmann-like_a/b/a_fold"/>
</dbReference>
<reference evidence="3 4" key="1">
    <citation type="submission" date="2015-07" db="EMBL/GenBank/DDBJ databases">
        <title>Genome sequencing of Kibdelosporangium phytohabitans.</title>
        <authorList>
            <person name="Qin S."/>
            <person name="Xing K."/>
        </authorList>
    </citation>
    <scope>NUCLEOTIDE SEQUENCE [LARGE SCALE GENOMIC DNA]</scope>
    <source>
        <strain evidence="3 4">KLBMP1111</strain>
    </source>
</reference>
<evidence type="ECO:0000259" key="2">
    <source>
        <dbReference type="Pfam" id="PF00733"/>
    </source>
</evidence>
<feature type="region of interest" description="Disordered" evidence="1">
    <location>
        <begin position="533"/>
        <end position="580"/>
    </location>
</feature>
<dbReference type="SUPFAM" id="SSF52402">
    <property type="entry name" value="Adenine nucleotide alpha hydrolases-like"/>
    <property type="match status" value="1"/>
</dbReference>
<dbReference type="KEGG" id="kphy:AOZ06_26560"/>
<protein>
    <recommendedName>
        <fullName evidence="2">Asparagine synthetase domain-containing protein</fullName>
    </recommendedName>
</protein>
<dbReference type="InterPro" id="IPR001962">
    <property type="entry name" value="Asn_synthase"/>
</dbReference>
<dbReference type="STRING" id="860235.AOZ06_26560"/>
<dbReference type="GO" id="GO:0006529">
    <property type="term" value="P:asparagine biosynthetic process"/>
    <property type="evidence" value="ECO:0007669"/>
    <property type="project" value="InterPro"/>
</dbReference>
<name>A0A0N9I2Y1_9PSEU</name>
<dbReference type="Gene3D" id="3.30.1490.270">
    <property type="match status" value="1"/>
</dbReference>
<sequence>MRAQERHDAGPEPVLAEVAAQHVQQRGGLAVGQRVEHGLRLRGGTDLALDRLRGGLLVGLHGGRPFHQELVPALPFRPPRGDRAVGHERGEPFLEPQLVPPRHGHQVPEPQVGEFVGEDVGDAAHRRLVRVGLPHQQVGLGEHQGTEVFTPGFVAGLAGDDGRDDAWRAYIRTKYRDLQTYNCWHEDRTAAGNSIENRVPFLDHRLVREILRVGRVGRNESYGRVDAFETAGGIRAVEINTGSVIAEYKKTKLNDLLLRTPHFAEFAREFGLAHVDTIARLAGEVRDVASEVVGCEHPTVAIVEETGCVGLCEWMAPEFRERGFRAVYGELEDVDSSGDKVLVKGVPVDVVLRKFFVRHILAEKNGMEKLEILRRGHLSGKTAWFTSFDSEMHGSKAALGLLYEPAVSAVLSPAERDLVARRIPWTRRAGRGFDFTGTKDRLALLDEVRARRADLVLKPAAASGGNGVVFGDEVTDREWAALVADPDRGDNVVQERLRPSPQYVIDPERRVREPWNVLWQVFFDSHGYAGLAPRGRRESDPGVIGGGNPGTQSGCAFTYATASSASPPPTPHNRAARRDR</sequence>
<dbReference type="Gene3D" id="3.40.50.620">
    <property type="entry name" value="HUPs"/>
    <property type="match status" value="1"/>
</dbReference>
<evidence type="ECO:0000313" key="3">
    <source>
        <dbReference type="EMBL" id="ALG09988.1"/>
    </source>
</evidence>
<dbReference type="SUPFAM" id="SSF56059">
    <property type="entry name" value="Glutathione synthetase ATP-binding domain-like"/>
    <property type="match status" value="1"/>
</dbReference>
<dbReference type="Pfam" id="PF00733">
    <property type="entry name" value="Asn_synthase"/>
    <property type="match status" value="1"/>
</dbReference>
<keyword evidence="4" id="KW-1185">Reference proteome</keyword>
<dbReference type="EMBL" id="CP012752">
    <property type="protein sequence ID" value="ALG09988.1"/>
    <property type="molecule type" value="Genomic_DNA"/>
</dbReference>
<evidence type="ECO:0000256" key="1">
    <source>
        <dbReference type="SAM" id="MobiDB-lite"/>
    </source>
</evidence>
<evidence type="ECO:0000313" key="4">
    <source>
        <dbReference type="Proteomes" id="UP000063699"/>
    </source>
</evidence>
<proteinExistence type="predicted"/>
<dbReference type="AlphaFoldDB" id="A0A0N9I2Y1"/>
<accession>A0A0N9I2Y1</accession>
<feature type="domain" description="Asparagine synthetase" evidence="2">
    <location>
        <begin position="151"/>
        <end position="213"/>
    </location>
</feature>
<gene>
    <name evidence="3" type="ORF">AOZ06_26560</name>
</gene>